<reference evidence="1 2" key="1">
    <citation type="submission" date="2017-06" db="EMBL/GenBank/DDBJ databases">
        <title>Complete genome of Helicobacter apodemus.</title>
        <authorList>
            <person name="Cho S."/>
        </authorList>
    </citation>
    <scope>NUCLEOTIDE SEQUENCE [LARGE SCALE GENOMIC DNA]</scope>
    <source>
        <strain evidence="2">SNUVETPUB-15-01</strain>
    </source>
</reference>
<dbReference type="RefSeq" id="WP_108910263.1">
    <property type="nucleotide sequence ID" value="NZ_CP021886.1"/>
</dbReference>
<gene>
    <name evidence="1" type="ORF">CDV25_00165</name>
</gene>
<sequence length="2304" mass="253389">MLNTQDFNNYGDFRSERADIFTKSLNNNGTLLSNTLLIQTNTLNNTNALEANTFNLTTQTLNNNGNLLASNLNMQSNDLNNAGELRVSNLNIQSNSFNNGGDIKGHTFSLNTQALENTGGILTQDLVLNTQGFNNYGSFQGENVNIMTTSFNNLSNASEFLSKNLVLNTQDFNNYGDFRSERADIFTKSLNNNGTLLSNTLLIQTNTLNNTNALEANTFNLTTQTLNNNGNLLASNLNMQSNDLNNTGELRVSNLNIQTHSLENTGGILTQDLVLNTQDLNNQGNITANTFKAQLKDYNFKDGEILVEDSLSLEANNLTLSKAFNTPSNVFINLKGDFHNTKNFSANSLHLQANKVINSSLIALREDSTLESKTFNNAKNARLLSLGDLQLKNQSLHNQGEILANSLNIHTHRLDNLSASIQSLQDFTLVANTLNNQGSITQDSYTTRWYYPQDNLKKSPAIATKDIFLKTLDKDFQNLYKHFSKPQGQWISSPYVKNVEIPNSSLKTHKASLKAGGNFTIKAKEILNQEAEIIASKNLNITTQSLQNIRAFIPLKLKVIYGRDYEVVEHRRIPLNGGLKPETLKQEALKEGKVSNERLGGIRRGLRRGSRGYAWAYNYTLTKTLAPEYKSNYTTSLFSNTPTLILAGGNATIQAQNILNQSFLGFRGNTTLNTHTLNNAKDATLFNNATLSLQAHSFKNEGEIRGENLNATLNTLENKAGKITFNQNASLKLQTLKNQGIANKTYSQKWVNADKSALILEDIPEKDLIEPRASLDAQRTSHKNGTWDNSPPEYIAGSELITSNEPSFKALLEVKGNLNIQAKEILNQEADILVGKDLQITTNVLNNAKTPQYAKVDFILNHPFRYSKKRGKLRPWGWDSATASTQGSTNQLFYSASQTSILVGGKANIKARKIGNGEILENRKNTQFSKSTPLIALNPLLNFLIPAPNNALFSKGRKSTPTPTTYSLNFSALNNSLFTLNTNKDSPLLTLNPTIAEFYNDINVTPNVNNVGIKTSSEALASTTLKAPIESNPLYTNTSMLLSSDYFLNKLGFDPKMKFLGDNAFEKILITQSIHQSPKQYLGNRNFSSLKQSLLENALLEQERLGLIAGIPLIQEQREALEKDILWYELESIQTPDGKIQEVLVPKLYLAKAPLEASAIIEAKGDLTLEANTLNNQGVIKANNLFASLQGFIQESNFNEAKIEARENLLVNTQSFKNIGGELKAGENLSISTQDFLNQSKFLKGNLYRDNANTFYQNTLLKDKASMEGRNIFIKAQDFSSRASLFKAKDSLFIAAEDISLLGDNSSRSIQRGAGDNSFLSVVSNHKGNTLEAKDMVIFSQGDIKSIGSSFSAQGDLILGAKNLYLLPGRNIESLEIKTKHKGTFKSTQEISFYEKSTSSKNTLEGANIALRAKEDLILYGVDLKATPSITLEGANILQAGVKDTIKSYHSKSSSTFFGLSKREFKETSLKEQAQYALVNSDANLSYKALSSLVLEGVRLNAKRISLGAKTLEIKPLVLESIETKEWSKGTLLSPSFMQESLERVSLTPSFIESKDLSINTLSTTIKASHIKARNVNINTQALALISLKNREYKSSFSSNASSFLLAKNTKEGFIKEVAMPSTLSFSNSFVLNGRELSKEVQELSNRSNFIAKDKESKVRVGLGELSSNNKELGDNTTKGLNQDVQELSKGFNNKTQESLKAKDNHTPLIISSEMPLALDSSIIFSKALLENKQWSERSKSLTPLSHLLLEAALAYVSAGINLPIHSTFVSSVAKGSMQGALGSGVFQVSNKLLDSKNALSFRSFTKDTLGGGLKGGIGLLPLNLSLVEGIETLPLREIVLNASVDTLVYKESFKESLLGHSLLALGNSLYKGVGDIAQIQSIEGNSLFKEGGLGKVVLHSGVGGVMAALNKENFFKGALISGIYESIAPLRGNPIEHKEREVLISKVYGGVVGGLLGGNSLMALGSALSESALRNNAMMHYGNKIMIVDTINNGVGIELTQEGLEKIEEYAKMGLYGITKDNAYGKDVYVFKGSMIEELKDFIKDTRYVKETLDLNREGDFKALSQKGGVNFENINAKTNIVFANGIHNTLQDARNSANLIQRGFLNRQVGIVNNATRGFINDVLEYNPNTLSVTDFIIANQIQKLSPNTIYTAHSAANKDINNANFLNATTNTKTKYKLISIGSPIAESELRESTNAVGAELVRQVNHPYDPVAGILNSGESGYWKNVVLPSMLSRVYFGNVVSFGLVPAATAFAMYLDLKKYHPFESYYNNPKFQLQQTIQKIIIEDAIKESNKKGSVQQW</sequence>
<dbReference type="OrthoDB" id="5666689at2"/>
<evidence type="ECO:0000313" key="2">
    <source>
        <dbReference type="Proteomes" id="UP000244890"/>
    </source>
</evidence>
<dbReference type="PANTHER" id="PTHR42264">
    <property type="entry name" value="EPHRIN_REC_LIKE DOMAIN-CONTAINING PROTEIN"/>
    <property type="match status" value="1"/>
</dbReference>
<dbReference type="EMBL" id="CP021886">
    <property type="protein sequence ID" value="AWI33341.1"/>
    <property type="molecule type" value="Genomic_DNA"/>
</dbReference>
<organism evidence="1 2">
    <name type="scientific">Helicobacter apodemus</name>
    <dbReference type="NCBI Taxonomy" id="135569"/>
    <lineage>
        <taxon>Bacteria</taxon>
        <taxon>Pseudomonadati</taxon>
        <taxon>Campylobacterota</taxon>
        <taxon>Epsilonproteobacteria</taxon>
        <taxon>Campylobacterales</taxon>
        <taxon>Helicobacteraceae</taxon>
        <taxon>Helicobacter</taxon>
    </lineage>
</organism>
<dbReference type="Proteomes" id="UP000244890">
    <property type="component" value="Chromosome"/>
</dbReference>
<evidence type="ECO:0000313" key="1">
    <source>
        <dbReference type="EMBL" id="AWI33341.1"/>
    </source>
</evidence>
<name>A0A2U8FAR0_9HELI</name>
<proteinExistence type="predicted"/>
<protein>
    <submittedName>
        <fullName evidence="1">Uncharacterized protein</fullName>
    </submittedName>
</protein>
<dbReference type="KEGG" id="had:CDV25_00165"/>
<accession>A0A2U8FAR0</accession>